<name>A0A9D4K9R5_DREPO</name>
<reference evidence="2" key="1">
    <citation type="journal article" date="2019" name="bioRxiv">
        <title>The Genome of the Zebra Mussel, Dreissena polymorpha: A Resource for Invasive Species Research.</title>
        <authorList>
            <person name="McCartney M.A."/>
            <person name="Auch B."/>
            <person name="Kono T."/>
            <person name="Mallez S."/>
            <person name="Zhang Y."/>
            <person name="Obille A."/>
            <person name="Becker A."/>
            <person name="Abrahante J.E."/>
            <person name="Garbe J."/>
            <person name="Badalamenti J.P."/>
            <person name="Herman A."/>
            <person name="Mangelson H."/>
            <person name="Liachko I."/>
            <person name="Sullivan S."/>
            <person name="Sone E.D."/>
            <person name="Koren S."/>
            <person name="Silverstein K.A.T."/>
            <person name="Beckman K.B."/>
            <person name="Gohl D.M."/>
        </authorList>
    </citation>
    <scope>NUCLEOTIDE SEQUENCE</scope>
    <source>
        <strain evidence="2">Duluth1</strain>
        <tissue evidence="2">Whole animal</tissue>
    </source>
</reference>
<reference evidence="2" key="2">
    <citation type="submission" date="2020-11" db="EMBL/GenBank/DDBJ databases">
        <authorList>
            <person name="McCartney M.A."/>
            <person name="Auch B."/>
            <person name="Kono T."/>
            <person name="Mallez S."/>
            <person name="Becker A."/>
            <person name="Gohl D.M."/>
            <person name="Silverstein K.A.T."/>
            <person name="Koren S."/>
            <person name="Bechman K.B."/>
            <person name="Herman A."/>
            <person name="Abrahante J.E."/>
            <person name="Garbe J."/>
        </authorList>
    </citation>
    <scope>NUCLEOTIDE SEQUENCE</scope>
    <source>
        <strain evidence="2">Duluth1</strain>
        <tissue evidence="2">Whole animal</tissue>
    </source>
</reference>
<accession>A0A9D4K9R5</accession>
<sequence>MNKCNCMNKKQKLSKPNPGGKEITSKRYIEELDLYSSQKNDVTSAFSLHVKSIISQLHVKSILPQLGKSPQPSISGLNLILINDSDDETDSDGESECGCVCGLLYPR</sequence>
<gene>
    <name evidence="2" type="ORF">DPMN_109138</name>
</gene>
<proteinExistence type="predicted"/>
<feature type="region of interest" description="Disordered" evidence="1">
    <location>
        <begin position="1"/>
        <end position="22"/>
    </location>
</feature>
<dbReference type="EMBL" id="JAIWYP010000004">
    <property type="protein sequence ID" value="KAH3835775.1"/>
    <property type="molecule type" value="Genomic_DNA"/>
</dbReference>
<protein>
    <submittedName>
        <fullName evidence="2">Uncharacterized protein</fullName>
    </submittedName>
</protein>
<dbReference type="AlphaFoldDB" id="A0A9D4K9R5"/>
<evidence type="ECO:0000313" key="3">
    <source>
        <dbReference type="Proteomes" id="UP000828390"/>
    </source>
</evidence>
<keyword evidence="3" id="KW-1185">Reference proteome</keyword>
<dbReference type="Proteomes" id="UP000828390">
    <property type="component" value="Unassembled WGS sequence"/>
</dbReference>
<evidence type="ECO:0000256" key="1">
    <source>
        <dbReference type="SAM" id="MobiDB-lite"/>
    </source>
</evidence>
<organism evidence="2 3">
    <name type="scientific">Dreissena polymorpha</name>
    <name type="common">Zebra mussel</name>
    <name type="synonym">Mytilus polymorpha</name>
    <dbReference type="NCBI Taxonomy" id="45954"/>
    <lineage>
        <taxon>Eukaryota</taxon>
        <taxon>Metazoa</taxon>
        <taxon>Spiralia</taxon>
        <taxon>Lophotrochozoa</taxon>
        <taxon>Mollusca</taxon>
        <taxon>Bivalvia</taxon>
        <taxon>Autobranchia</taxon>
        <taxon>Heteroconchia</taxon>
        <taxon>Euheterodonta</taxon>
        <taxon>Imparidentia</taxon>
        <taxon>Neoheterodontei</taxon>
        <taxon>Myida</taxon>
        <taxon>Dreissenoidea</taxon>
        <taxon>Dreissenidae</taxon>
        <taxon>Dreissena</taxon>
    </lineage>
</organism>
<evidence type="ECO:0000313" key="2">
    <source>
        <dbReference type="EMBL" id="KAH3835775.1"/>
    </source>
</evidence>
<comment type="caution">
    <text evidence="2">The sequence shown here is derived from an EMBL/GenBank/DDBJ whole genome shotgun (WGS) entry which is preliminary data.</text>
</comment>